<proteinExistence type="predicted"/>
<dbReference type="PANTHER" id="PTHR43610:SF1">
    <property type="entry name" value="N-ACETYLTRANSFERASE DOMAIN-CONTAINING PROTEIN"/>
    <property type="match status" value="1"/>
</dbReference>
<dbReference type="AlphaFoldDB" id="A0A7Z0DM67"/>
<reference evidence="2 3" key="1">
    <citation type="submission" date="2020-07" db="EMBL/GenBank/DDBJ databases">
        <title>Sequencing the genomes of 1000 actinobacteria strains.</title>
        <authorList>
            <person name="Klenk H.-P."/>
        </authorList>
    </citation>
    <scope>NUCLEOTIDE SEQUENCE [LARGE SCALE GENOMIC DNA]</scope>
    <source>
        <strain evidence="2 3">DSM 26487</strain>
    </source>
</reference>
<dbReference type="InterPro" id="IPR000182">
    <property type="entry name" value="GNAT_dom"/>
</dbReference>
<gene>
    <name evidence="2" type="ORF">BJ988_002839</name>
</gene>
<comment type="caution">
    <text evidence="2">The sequence shown here is derived from an EMBL/GenBank/DDBJ whole genome shotgun (WGS) entry which is preliminary data.</text>
</comment>
<dbReference type="InterPro" id="IPR016181">
    <property type="entry name" value="Acyl_CoA_acyltransferase"/>
</dbReference>
<keyword evidence="3" id="KW-1185">Reference proteome</keyword>
<name>A0A7Z0DM67_9ACTN</name>
<keyword evidence="2" id="KW-0808">Transferase</keyword>
<sequence>MSETDAGWFAEKPTLVGSAVVLRPFVDGDVDTMARILADPEVLRLTGSINGDEEAEETDPASAVPDDQLREWYATRNDQPDRLDLAIVDQGTGKLVGEAVVNEVDTSNRSANFRILIGPDGRNRGLGTEATQLIVDHCFRTTVLNRIELCVYAFNPRAKRIYEKAGFSVEGVQREALRYDDGYVDAIVMSRLRSEHLGS</sequence>
<evidence type="ECO:0000313" key="3">
    <source>
        <dbReference type="Proteomes" id="UP000564496"/>
    </source>
</evidence>
<dbReference type="Pfam" id="PF13302">
    <property type="entry name" value="Acetyltransf_3"/>
    <property type="match status" value="1"/>
</dbReference>
<dbReference type="PROSITE" id="PS51186">
    <property type="entry name" value="GNAT"/>
    <property type="match status" value="1"/>
</dbReference>
<evidence type="ECO:0000259" key="1">
    <source>
        <dbReference type="PROSITE" id="PS51186"/>
    </source>
</evidence>
<protein>
    <submittedName>
        <fullName evidence="2">RimJ/RimL family protein N-acetyltransferase</fullName>
    </submittedName>
</protein>
<evidence type="ECO:0000313" key="2">
    <source>
        <dbReference type="EMBL" id="NYI78191.1"/>
    </source>
</evidence>
<dbReference type="Gene3D" id="3.40.630.30">
    <property type="match status" value="1"/>
</dbReference>
<accession>A0A7Z0DM67</accession>
<dbReference type="EMBL" id="JACBZR010000001">
    <property type="protein sequence ID" value="NYI78191.1"/>
    <property type="molecule type" value="Genomic_DNA"/>
</dbReference>
<dbReference type="RefSeq" id="WP_343051610.1">
    <property type="nucleotide sequence ID" value="NZ_JACBZR010000001.1"/>
</dbReference>
<dbReference type="PANTHER" id="PTHR43610">
    <property type="entry name" value="BLL6696 PROTEIN"/>
    <property type="match status" value="1"/>
</dbReference>
<dbReference type="Proteomes" id="UP000564496">
    <property type="component" value="Unassembled WGS sequence"/>
</dbReference>
<organism evidence="2 3">
    <name type="scientific">Nocardioides panzhihuensis</name>
    <dbReference type="NCBI Taxonomy" id="860243"/>
    <lineage>
        <taxon>Bacteria</taxon>
        <taxon>Bacillati</taxon>
        <taxon>Actinomycetota</taxon>
        <taxon>Actinomycetes</taxon>
        <taxon>Propionibacteriales</taxon>
        <taxon>Nocardioidaceae</taxon>
        <taxon>Nocardioides</taxon>
    </lineage>
</organism>
<dbReference type="SUPFAM" id="SSF55729">
    <property type="entry name" value="Acyl-CoA N-acyltransferases (Nat)"/>
    <property type="match status" value="1"/>
</dbReference>
<dbReference type="GO" id="GO:0016747">
    <property type="term" value="F:acyltransferase activity, transferring groups other than amino-acyl groups"/>
    <property type="evidence" value="ECO:0007669"/>
    <property type="project" value="InterPro"/>
</dbReference>
<feature type="domain" description="N-acetyltransferase" evidence="1">
    <location>
        <begin position="20"/>
        <end position="194"/>
    </location>
</feature>